<feature type="region of interest" description="Disordered" evidence="4">
    <location>
        <begin position="286"/>
        <end position="348"/>
    </location>
</feature>
<feature type="compositionally biased region" description="Pro residues" evidence="4">
    <location>
        <begin position="199"/>
        <end position="218"/>
    </location>
</feature>
<evidence type="ECO:0000256" key="1">
    <source>
        <dbReference type="ARBA" id="ARBA00004123"/>
    </source>
</evidence>
<protein>
    <submittedName>
        <fullName evidence="5">Uncharacterized protein</fullName>
    </submittedName>
</protein>
<comment type="similarity">
    <text evidence="2">Belongs to the PAF1 family.</text>
</comment>
<dbReference type="AlphaFoldDB" id="A0A8J5IIP6"/>
<comment type="subcellular location">
    <subcellularLocation>
        <location evidence="1">Nucleus</location>
    </subcellularLocation>
</comment>
<evidence type="ECO:0000313" key="6">
    <source>
        <dbReference type="Proteomes" id="UP000734854"/>
    </source>
</evidence>
<dbReference type="PANTHER" id="PTHR23188:SF12">
    <property type="entry name" value="RNA POLYMERASE II-ASSOCIATED FACTOR 1 HOMOLOG"/>
    <property type="match status" value="1"/>
</dbReference>
<dbReference type="GO" id="GO:0000993">
    <property type="term" value="F:RNA polymerase II complex binding"/>
    <property type="evidence" value="ECO:0007669"/>
    <property type="project" value="TreeGrafter"/>
</dbReference>
<evidence type="ECO:0000313" key="5">
    <source>
        <dbReference type="EMBL" id="KAG6535954.1"/>
    </source>
</evidence>
<evidence type="ECO:0000256" key="4">
    <source>
        <dbReference type="SAM" id="MobiDB-lite"/>
    </source>
</evidence>
<gene>
    <name evidence="5" type="ORF">ZIOFF_000985</name>
</gene>
<feature type="compositionally biased region" description="Polar residues" evidence="4">
    <location>
        <begin position="372"/>
        <end position="383"/>
    </location>
</feature>
<feature type="region of interest" description="Disordered" evidence="4">
    <location>
        <begin position="775"/>
        <end position="811"/>
    </location>
</feature>
<accession>A0A8J5IIP6</accession>
<keyword evidence="3" id="KW-0539">Nucleus</keyword>
<proteinExistence type="inferred from homology"/>
<dbReference type="Pfam" id="PF03985">
    <property type="entry name" value="Paf1"/>
    <property type="match status" value="2"/>
</dbReference>
<reference evidence="5 6" key="1">
    <citation type="submission" date="2020-08" db="EMBL/GenBank/DDBJ databases">
        <title>Plant Genome Project.</title>
        <authorList>
            <person name="Zhang R.-G."/>
        </authorList>
    </citation>
    <scope>NUCLEOTIDE SEQUENCE [LARGE SCALE GENOMIC DNA]</scope>
    <source>
        <tissue evidence="5">Rhizome</tissue>
    </source>
</reference>
<evidence type="ECO:0000256" key="2">
    <source>
        <dbReference type="ARBA" id="ARBA00007560"/>
    </source>
</evidence>
<comment type="caution">
    <text evidence="5">The sequence shown here is derived from an EMBL/GenBank/DDBJ whole genome shotgun (WGS) entry which is preliminary data.</text>
</comment>
<feature type="compositionally biased region" description="Basic and acidic residues" evidence="4">
    <location>
        <begin position="328"/>
        <end position="348"/>
    </location>
</feature>
<dbReference type="GO" id="GO:0016593">
    <property type="term" value="C:Cdc73/Paf1 complex"/>
    <property type="evidence" value="ECO:0007669"/>
    <property type="project" value="InterPro"/>
</dbReference>
<name>A0A8J5IIP6_ZINOF</name>
<dbReference type="SUPFAM" id="SSF101447">
    <property type="entry name" value="Formin homology 2 domain (FH2 domain)"/>
    <property type="match status" value="1"/>
</dbReference>
<keyword evidence="6" id="KW-1185">Reference proteome</keyword>
<feature type="region of interest" description="Disordered" evidence="4">
    <location>
        <begin position="372"/>
        <end position="397"/>
    </location>
</feature>
<organism evidence="5 6">
    <name type="scientific">Zingiber officinale</name>
    <name type="common">Ginger</name>
    <name type="synonym">Amomum zingiber</name>
    <dbReference type="NCBI Taxonomy" id="94328"/>
    <lineage>
        <taxon>Eukaryota</taxon>
        <taxon>Viridiplantae</taxon>
        <taxon>Streptophyta</taxon>
        <taxon>Embryophyta</taxon>
        <taxon>Tracheophyta</taxon>
        <taxon>Spermatophyta</taxon>
        <taxon>Magnoliopsida</taxon>
        <taxon>Liliopsida</taxon>
        <taxon>Zingiberales</taxon>
        <taxon>Zingiberaceae</taxon>
        <taxon>Zingiber</taxon>
    </lineage>
</organism>
<dbReference type="PANTHER" id="PTHR23188">
    <property type="entry name" value="RNA POLYMERASE II-ASSOCIATED FACTOR 1 HOMOLOG"/>
    <property type="match status" value="1"/>
</dbReference>
<dbReference type="GO" id="GO:0003682">
    <property type="term" value="F:chromatin binding"/>
    <property type="evidence" value="ECO:0007669"/>
    <property type="project" value="TreeGrafter"/>
</dbReference>
<sequence>MIQLKPGSRIRKLFRYTSPHNPGSINWSPFGRRRRTFSSGEISRARCRSKLDVILPFSATREYSGLFVTLCLHYQSAALPFISFFALTLLFLSQKEVVQGFLIRPIGDGDMSSFRPYPPLPPPVGGPPPVPNQNHPFPPTLNPQFQPYPSQPHGGYPASGADASGYGRIPPGSAPHPGFADPFNLPASQQQYPYAPSVPQAPPPPSGAYPPPPPPPQSQPSMYYPSSQYPIQYNPPSQPPPPPPSASPPPPPSVPPPPSPPPPSLSNQVQSAPPAINLHHHITTKVAPPSGRQQKPSLPPKQQKPPPGPSAGRPTFQSGGPNGISGRIETEEERRLRKKREYEKQKQEEKRLLFLKQSQSTVLQKTQMLAGNVRPNGSMTGSRMTDRRTTPFLGGDRIENRLKKPTTFICKMKFRNELPDPTTQPKLLAMNKDKDRFSRYKITSIEKMLKPKLYVEQDLGIPLDLLDMSIYNPHAVRLPLAHEDEELLREEEVVTPIKQEGIRRKERPTDKGVSWLVKTQYISPISTEAAKMSLSEKQAKEMRESREGRNLFLENLNNREKQIQAIEESFRAAKLPPVHQSKPGLEPVEILPLLPFFDKYAMRLTLMLVPQLLVFSLPAMTSIYEDQFVMVNFDGDPTADSEQYNKLDRSILDELESQAIMKSFIVNGSDPNNPDKFLAYMAPAPDELYKDKKTENEDTTYTWLREYHWDVRGEDTDDPTTYLVTFGEKDAHYLPLPTKLVLQKKAKEGRSVDEAEHFLAPSKVTVRNQSANTVAESNEYEEISGKNGKPDGVKRKGGASSMYDDDLEEERHKFTRTDDIDQLSGEEELYQRGPCTRQSLKARRCPLFRRFGIKKEETAILRIFISSFSSISRSPIHLSLWATFPVMLESEERRGEAPSYDDMGKKAYNLSCELLRDWDLSVSGNHSFYLTTDEHTIDFGDVDSLNGKPHFHFQGKPNGVKGKGGTSSMYDDDLEEERHKFMMTNDIDQLSREEELSD</sequence>
<feature type="compositionally biased region" description="Pro residues" evidence="4">
    <location>
        <begin position="297"/>
        <end position="309"/>
    </location>
</feature>
<feature type="compositionally biased region" description="Pro residues" evidence="4">
    <location>
        <begin position="116"/>
        <end position="141"/>
    </location>
</feature>
<dbReference type="InterPro" id="IPR007133">
    <property type="entry name" value="RNA_pol_II-assoc_Paf1"/>
</dbReference>
<feature type="compositionally biased region" description="Pro residues" evidence="4">
    <location>
        <begin position="236"/>
        <end position="264"/>
    </location>
</feature>
<dbReference type="GO" id="GO:0006368">
    <property type="term" value="P:transcription elongation by RNA polymerase II"/>
    <property type="evidence" value="ECO:0007669"/>
    <property type="project" value="InterPro"/>
</dbReference>
<dbReference type="Proteomes" id="UP000734854">
    <property type="component" value="Unassembled WGS sequence"/>
</dbReference>
<feature type="compositionally biased region" description="Low complexity" evidence="4">
    <location>
        <begin position="188"/>
        <end position="198"/>
    </location>
</feature>
<evidence type="ECO:0000256" key="3">
    <source>
        <dbReference type="ARBA" id="ARBA00023242"/>
    </source>
</evidence>
<feature type="region of interest" description="Disordered" evidence="4">
    <location>
        <begin position="113"/>
        <end position="271"/>
    </location>
</feature>
<feature type="compositionally biased region" description="Low complexity" evidence="4">
    <location>
        <begin position="219"/>
        <end position="235"/>
    </location>
</feature>
<dbReference type="EMBL" id="JACMSC010000001">
    <property type="protein sequence ID" value="KAG6535954.1"/>
    <property type="molecule type" value="Genomic_DNA"/>
</dbReference>